<dbReference type="Proteomes" id="UP000294017">
    <property type="component" value="Unassembled WGS sequence"/>
</dbReference>
<keyword evidence="1" id="KW-1133">Transmembrane helix</keyword>
<protein>
    <submittedName>
        <fullName evidence="2">Uncharacterized protein</fullName>
    </submittedName>
</protein>
<name>A0AB37XMZ5_STAAU</name>
<accession>A0AB37XMZ5</accession>
<feature type="non-terminal residue" evidence="2">
    <location>
        <position position="1"/>
    </location>
</feature>
<proteinExistence type="predicted"/>
<dbReference type="AlphaFoldDB" id="A0AB37XMZ5"/>
<evidence type="ECO:0000256" key="1">
    <source>
        <dbReference type="SAM" id="Phobius"/>
    </source>
</evidence>
<evidence type="ECO:0000313" key="3">
    <source>
        <dbReference type="Proteomes" id="UP000294017"/>
    </source>
</evidence>
<gene>
    <name evidence="2" type="ORF">EIH03_15935</name>
</gene>
<organism evidence="2 3">
    <name type="scientific">Staphylococcus aureus</name>
    <dbReference type="NCBI Taxonomy" id="1280"/>
    <lineage>
        <taxon>Bacteria</taxon>
        <taxon>Bacillati</taxon>
        <taxon>Bacillota</taxon>
        <taxon>Bacilli</taxon>
        <taxon>Bacillales</taxon>
        <taxon>Staphylococcaceae</taxon>
        <taxon>Staphylococcus</taxon>
    </lineage>
</organism>
<comment type="caution">
    <text evidence="2">The sequence shown here is derived from an EMBL/GenBank/DDBJ whole genome shotgun (WGS) entry which is preliminary data.</text>
</comment>
<dbReference type="EMBL" id="RQTF01000491">
    <property type="protein sequence ID" value="RZI02109.1"/>
    <property type="molecule type" value="Genomic_DNA"/>
</dbReference>
<keyword evidence="1" id="KW-0472">Membrane</keyword>
<reference evidence="2 3" key="1">
    <citation type="submission" date="2018-11" db="EMBL/GenBank/DDBJ databases">
        <title>Genomic profiling of Staphylococcus species from a Poultry farm system in KwaZulu-Natal, South Africa.</title>
        <authorList>
            <person name="Amoako D.G."/>
            <person name="Somboro A.M."/>
            <person name="Abia A.L.K."/>
            <person name="Bester L.A."/>
            <person name="Essack S.Y."/>
        </authorList>
    </citation>
    <scope>NUCLEOTIDE SEQUENCE [LARGE SCALE GENOMIC DNA]</scope>
    <source>
        <strain evidence="2 3">SA12</strain>
    </source>
</reference>
<keyword evidence="1" id="KW-0812">Transmembrane</keyword>
<sequence length="81" mass="9375">VIPITNFGHQFFFFIGIILVIAVIFYKRLEFSGIGLLFCQKTVDAMIHNPQSAQIFSLIIWILLVVLVIYFTIRLSSRTRL</sequence>
<feature type="transmembrane region" description="Helical" evidence="1">
    <location>
        <begin position="55"/>
        <end position="73"/>
    </location>
</feature>
<evidence type="ECO:0000313" key="2">
    <source>
        <dbReference type="EMBL" id="RZI02109.1"/>
    </source>
</evidence>
<feature type="transmembrane region" description="Helical" evidence="1">
    <location>
        <begin position="7"/>
        <end position="26"/>
    </location>
</feature>